<dbReference type="RefSeq" id="WP_170145270.1">
    <property type="nucleotide sequence ID" value="NZ_MCHY01000007.1"/>
</dbReference>
<dbReference type="PANTHER" id="PTHR48100">
    <property type="entry name" value="BROAD-SPECIFICITY PHOSPHATASE YOR283W-RELATED"/>
    <property type="match status" value="1"/>
</dbReference>
<dbReference type="SMART" id="SM00855">
    <property type="entry name" value="PGAM"/>
    <property type="match status" value="1"/>
</dbReference>
<dbReference type="Pfam" id="PF00300">
    <property type="entry name" value="His_Phos_1"/>
    <property type="match status" value="1"/>
</dbReference>
<keyword evidence="4" id="KW-1185">Reference proteome</keyword>
<sequence length="197" mass="22376">MKWIWVRHGETEMNRQGRYLGHLDPPLNEHGRQQARNLRAIVQQWQPTKVYSSDLLRCVQTAEIVGSPLRVETSTALRELNFGTWDGRRYDELMQTDGPTLTAWIDDPFTLAPPGGETLLKLGKRVDDWVAGMLAASRSDDVALVVTHGGPLRWLLSHWLYGDARRFWEAPGVAHGGGVIIRWDGQRWGQPQMLEEG</sequence>
<feature type="binding site" evidence="2">
    <location>
        <begin position="7"/>
        <end position="14"/>
    </location>
    <ligand>
        <name>substrate</name>
    </ligand>
</feature>
<dbReference type="Gene3D" id="3.40.50.1240">
    <property type="entry name" value="Phosphoglycerate mutase-like"/>
    <property type="match status" value="1"/>
</dbReference>
<feature type="active site" description="Proton donor/acceptor" evidence="1">
    <location>
        <position position="79"/>
    </location>
</feature>
<protein>
    <recommendedName>
        <fullName evidence="5">Alpha-ribazole phosphatase</fullName>
    </recommendedName>
</protein>
<accession>A0A419SLI0</accession>
<dbReference type="CDD" id="cd07067">
    <property type="entry name" value="HP_PGM_like"/>
    <property type="match status" value="1"/>
</dbReference>
<dbReference type="GO" id="GO:0016791">
    <property type="term" value="F:phosphatase activity"/>
    <property type="evidence" value="ECO:0007669"/>
    <property type="project" value="TreeGrafter"/>
</dbReference>
<dbReference type="GO" id="GO:0005737">
    <property type="term" value="C:cytoplasm"/>
    <property type="evidence" value="ECO:0007669"/>
    <property type="project" value="TreeGrafter"/>
</dbReference>
<organism evidence="3 4">
    <name type="scientific">Ammoniphilus oxalaticus</name>
    <dbReference type="NCBI Taxonomy" id="66863"/>
    <lineage>
        <taxon>Bacteria</taxon>
        <taxon>Bacillati</taxon>
        <taxon>Bacillota</taxon>
        <taxon>Bacilli</taxon>
        <taxon>Bacillales</taxon>
        <taxon>Paenibacillaceae</taxon>
        <taxon>Aneurinibacillus group</taxon>
        <taxon>Ammoniphilus</taxon>
    </lineage>
</organism>
<evidence type="ECO:0000313" key="4">
    <source>
        <dbReference type="Proteomes" id="UP000284219"/>
    </source>
</evidence>
<dbReference type="AlphaFoldDB" id="A0A419SLI0"/>
<dbReference type="PANTHER" id="PTHR48100:SF1">
    <property type="entry name" value="HISTIDINE PHOSPHATASE FAMILY PROTEIN-RELATED"/>
    <property type="match status" value="1"/>
</dbReference>
<dbReference type="SUPFAM" id="SSF53254">
    <property type="entry name" value="Phosphoglycerate mutase-like"/>
    <property type="match status" value="1"/>
</dbReference>
<feature type="binding site" evidence="2">
    <location>
        <position position="57"/>
    </location>
    <ligand>
        <name>substrate</name>
    </ligand>
</feature>
<feature type="active site" description="Tele-phosphohistidine intermediate" evidence="1">
    <location>
        <position position="8"/>
    </location>
</feature>
<gene>
    <name evidence="3" type="ORF">BEP19_03650</name>
</gene>
<proteinExistence type="predicted"/>
<dbReference type="Proteomes" id="UP000284219">
    <property type="component" value="Unassembled WGS sequence"/>
</dbReference>
<name>A0A419SLI0_9BACL</name>
<dbReference type="EMBL" id="MCHY01000007">
    <property type="protein sequence ID" value="RKD24943.1"/>
    <property type="molecule type" value="Genomic_DNA"/>
</dbReference>
<dbReference type="InterPro" id="IPR029033">
    <property type="entry name" value="His_PPase_superfam"/>
</dbReference>
<reference evidence="3 4" key="1">
    <citation type="submission" date="2016-08" db="EMBL/GenBank/DDBJ databases">
        <title>Novel Firmicute Genomes.</title>
        <authorList>
            <person name="Poppleton D.I."/>
            <person name="Gribaldo S."/>
        </authorList>
    </citation>
    <scope>NUCLEOTIDE SEQUENCE [LARGE SCALE GENOMIC DNA]</scope>
    <source>
        <strain evidence="3 4">RAOx-1</strain>
    </source>
</reference>
<comment type="caution">
    <text evidence="3">The sequence shown here is derived from an EMBL/GenBank/DDBJ whole genome shotgun (WGS) entry which is preliminary data.</text>
</comment>
<dbReference type="InterPro" id="IPR050275">
    <property type="entry name" value="PGM_Phosphatase"/>
</dbReference>
<evidence type="ECO:0000256" key="1">
    <source>
        <dbReference type="PIRSR" id="PIRSR613078-1"/>
    </source>
</evidence>
<evidence type="ECO:0000256" key="2">
    <source>
        <dbReference type="PIRSR" id="PIRSR613078-2"/>
    </source>
</evidence>
<evidence type="ECO:0000313" key="3">
    <source>
        <dbReference type="EMBL" id="RKD24943.1"/>
    </source>
</evidence>
<dbReference type="InterPro" id="IPR013078">
    <property type="entry name" value="His_Pase_superF_clade-1"/>
</dbReference>
<evidence type="ECO:0008006" key="5">
    <source>
        <dbReference type="Google" id="ProtNLM"/>
    </source>
</evidence>